<dbReference type="Gene3D" id="1.10.260.40">
    <property type="entry name" value="lambda repressor-like DNA-binding domains"/>
    <property type="match status" value="1"/>
</dbReference>
<evidence type="ECO:0000313" key="5">
    <source>
        <dbReference type="EMBL" id="MTU39980.1"/>
    </source>
</evidence>
<dbReference type="InterPro" id="IPR015927">
    <property type="entry name" value="Peptidase_S24_S26A/B/C"/>
</dbReference>
<protein>
    <recommendedName>
        <fullName evidence="4">HTH cro/C1-type domain-containing protein</fullName>
    </recommendedName>
</protein>
<reference evidence="5 6" key="1">
    <citation type="journal article" date="2019" name="Nat. Med.">
        <title>A library of human gut bacterial isolates paired with longitudinal multiomics data enables mechanistic microbiome research.</title>
        <authorList>
            <person name="Poyet M."/>
            <person name="Groussin M."/>
            <person name="Gibbons S.M."/>
            <person name="Avila-Pacheco J."/>
            <person name="Jiang X."/>
            <person name="Kearney S.M."/>
            <person name="Perrotta A.R."/>
            <person name="Berdy B."/>
            <person name="Zhao S."/>
            <person name="Lieberman T.D."/>
            <person name="Swanson P.K."/>
            <person name="Smith M."/>
            <person name="Roesemann S."/>
            <person name="Alexander J.E."/>
            <person name="Rich S.A."/>
            <person name="Livny J."/>
            <person name="Vlamakis H."/>
            <person name="Clish C."/>
            <person name="Bullock K."/>
            <person name="Deik A."/>
            <person name="Scott J."/>
            <person name="Pierce K.A."/>
            <person name="Xavier R.J."/>
            <person name="Alm E.J."/>
        </authorList>
    </citation>
    <scope>NUCLEOTIDE SEQUENCE [LARGE SCALE GENOMIC DNA]</scope>
    <source>
        <strain evidence="5 6">BIOML-A29</strain>
    </source>
</reference>
<sequence>MEIDVKQRLRDAIKSQGESISSVSKLIGAKQNTLSRQINTDAPIPLSNILLIIDALGLSPSWLLAGEGDMLKSDVPTAIPDSSGIPLYRTEAAAGFGNENFNITEKDIEARYKIKELEAASFMLHVRGDSMTPTYNNGDVIAVQVVRDNRNIQWGKPHLVSSKTDGLLIKRIYDDDGDIIAVSDNATYRPIHIRKDDITGIAIVKGFVRFENY</sequence>
<keyword evidence="6" id="KW-1185">Reference proteome</keyword>
<dbReference type="RefSeq" id="WP_155143999.1">
    <property type="nucleotide sequence ID" value="NZ_JAASIN010000017.1"/>
</dbReference>
<evidence type="ECO:0000256" key="3">
    <source>
        <dbReference type="ARBA" id="ARBA00023163"/>
    </source>
</evidence>
<dbReference type="InterPro" id="IPR036286">
    <property type="entry name" value="LexA/Signal_pep-like_sf"/>
</dbReference>
<dbReference type="InterPro" id="IPR039418">
    <property type="entry name" value="LexA-like"/>
</dbReference>
<dbReference type="Proteomes" id="UP000434916">
    <property type="component" value="Unassembled WGS sequence"/>
</dbReference>
<dbReference type="SMART" id="SM00530">
    <property type="entry name" value="HTH_XRE"/>
    <property type="match status" value="1"/>
</dbReference>
<evidence type="ECO:0000313" key="6">
    <source>
        <dbReference type="Proteomes" id="UP000434916"/>
    </source>
</evidence>
<dbReference type="PANTHER" id="PTHR40661:SF1">
    <property type="entry name" value="HTH CRO_C1-TYPE DOMAIN-CONTAINING PROTEIN"/>
    <property type="match status" value="1"/>
</dbReference>
<accession>A0ABW9SCY4</accession>
<dbReference type="Gene3D" id="2.10.109.10">
    <property type="entry name" value="Umud Fragment, subunit A"/>
    <property type="match status" value="1"/>
</dbReference>
<name>A0ABW9SCY4_9BACT</name>
<evidence type="ECO:0000256" key="1">
    <source>
        <dbReference type="ARBA" id="ARBA00023015"/>
    </source>
</evidence>
<dbReference type="PANTHER" id="PTHR40661">
    <property type="match status" value="1"/>
</dbReference>
<dbReference type="InterPro" id="IPR001387">
    <property type="entry name" value="Cro/C1-type_HTH"/>
</dbReference>
<dbReference type="Pfam" id="PF00717">
    <property type="entry name" value="Peptidase_S24"/>
    <property type="match status" value="1"/>
</dbReference>
<dbReference type="InterPro" id="IPR010982">
    <property type="entry name" value="Lambda_DNA-bd_dom_sf"/>
</dbReference>
<dbReference type="SUPFAM" id="SSF47413">
    <property type="entry name" value="lambda repressor-like DNA-binding domains"/>
    <property type="match status" value="1"/>
</dbReference>
<gene>
    <name evidence="5" type="ORF">GMD82_10945</name>
</gene>
<dbReference type="SUPFAM" id="SSF51306">
    <property type="entry name" value="LexA/Signal peptidase"/>
    <property type="match status" value="1"/>
</dbReference>
<dbReference type="CDD" id="cd00093">
    <property type="entry name" value="HTH_XRE"/>
    <property type="match status" value="1"/>
</dbReference>
<dbReference type="CDD" id="cd06529">
    <property type="entry name" value="S24_LexA-like"/>
    <property type="match status" value="1"/>
</dbReference>
<organism evidence="5 6">
    <name type="scientific">Parabacteroides merdae</name>
    <dbReference type="NCBI Taxonomy" id="46503"/>
    <lineage>
        <taxon>Bacteria</taxon>
        <taxon>Pseudomonadati</taxon>
        <taxon>Bacteroidota</taxon>
        <taxon>Bacteroidia</taxon>
        <taxon>Bacteroidales</taxon>
        <taxon>Tannerellaceae</taxon>
        <taxon>Parabacteroides</taxon>
    </lineage>
</organism>
<keyword evidence="3" id="KW-0804">Transcription</keyword>
<keyword evidence="1" id="KW-0805">Transcription regulation</keyword>
<proteinExistence type="predicted"/>
<evidence type="ECO:0000259" key="4">
    <source>
        <dbReference type="SMART" id="SM00530"/>
    </source>
</evidence>
<dbReference type="EMBL" id="WNCN01000012">
    <property type="protein sequence ID" value="MTU39980.1"/>
    <property type="molecule type" value="Genomic_DNA"/>
</dbReference>
<feature type="domain" description="HTH cro/C1-type" evidence="4">
    <location>
        <begin position="8"/>
        <end position="63"/>
    </location>
</feature>
<evidence type="ECO:0000256" key="2">
    <source>
        <dbReference type="ARBA" id="ARBA00023125"/>
    </source>
</evidence>
<comment type="caution">
    <text evidence="5">The sequence shown here is derived from an EMBL/GenBank/DDBJ whole genome shotgun (WGS) entry which is preliminary data.</text>
</comment>
<keyword evidence="2" id="KW-0238">DNA-binding</keyword>